<comment type="caution">
    <text evidence="2">The sequence shown here is derived from an EMBL/GenBank/DDBJ whole genome shotgun (WGS) entry which is preliminary data.</text>
</comment>
<dbReference type="HAMAP" id="MF_00763">
    <property type="entry name" value="UPF0305"/>
    <property type="match status" value="1"/>
</dbReference>
<accession>A0A166BBH1</accession>
<name>A0A166BBH1_METOA</name>
<gene>
    <name evidence="2" type="ORF">MBORA_08640</name>
</gene>
<dbReference type="AlphaFoldDB" id="A0A166BBH1"/>
<evidence type="ECO:0000313" key="3">
    <source>
        <dbReference type="Proteomes" id="UP000077428"/>
    </source>
</evidence>
<evidence type="ECO:0000313" key="2">
    <source>
        <dbReference type="EMBL" id="KZX13114.1"/>
    </source>
</evidence>
<dbReference type="RefSeq" id="WP_042694861.1">
    <property type="nucleotide sequence ID" value="NZ_CABMAB010000053.1"/>
</dbReference>
<comment type="similarity">
    <text evidence="1">Belongs to the UPF0305 family.</text>
</comment>
<dbReference type="EMBL" id="LWMU01000058">
    <property type="protein sequence ID" value="KZX13114.1"/>
    <property type="molecule type" value="Genomic_DNA"/>
</dbReference>
<dbReference type="InterPro" id="IPR019215">
    <property type="entry name" value="DUF2115"/>
</dbReference>
<dbReference type="Proteomes" id="UP000077428">
    <property type="component" value="Unassembled WGS sequence"/>
</dbReference>
<sequence>MKSFKILDELNKLSLKEEISKKELITILKKYARNISPYDLMLATARMRKDGEYVQKQYREKFLKIYIENFLMRMKEVLDNDDELKGNIDKNKFINSFPLLKTTFEKERSETYNVDDDKFPLIYVITSLYTTFILNEPIHPVGSEFPGSLKVENRKGTYYCPVKDNQKDNEHAICHLCLAEQTPDI</sequence>
<dbReference type="PATRIC" id="fig|66851.6.peg.951"/>
<evidence type="ECO:0000256" key="1">
    <source>
        <dbReference type="HAMAP-Rule" id="MF_00763"/>
    </source>
</evidence>
<proteinExistence type="inferred from homology"/>
<dbReference type="OrthoDB" id="81482at2157"/>
<keyword evidence="3" id="KW-1185">Reference proteome</keyword>
<organism evidence="2 3">
    <name type="scientific">Methanobrevibacter oralis</name>
    <dbReference type="NCBI Taxonomy" id="66851"/>
    <lineage>
        <taxon>Archaea</taxon>
        <taxon>Methanobacteriati</taxon>
        <taxon>Methanobacteriota</taxon>
        <taxon>Methanomada group</taxon>
        <taxon>Methanobacteria</taxon>
        <taxon>Methanobacteriales</taxon>
        <taxon>Methanobacteriaceae</taxon>
        <taxon>Methanobrevibacter</taxon>
    </lineage>
</organism>
<reference evidence="3" key="1">
    <citation type="journal article" date="2016" name="Genome Announc.">
        <title>Draft Genome Sequences of Methanobrevibacter curvatus DSM11111, Methanobrevibacter cuticularis DSM11139, Methanobrevibacter filiformis DSM11501, and Methanobrevibacter oralis DSM7256.</title>
        <authorList>
            <person name="Poehlein A."/>
            <person name="Seedorf H."/>
        </authorList>
    </citation>
    <scope>NUCLEOTIDE SEQUENCE [LARGE SCALE GENOMIC DNA]</scope>
    <source>
        <strain evidence="3">DSM 7256 / JCM 30027 / ZR</strain>
    </source>
</reference>
<protein>
    <recommendedName>
        <fullName evidence="1">UPF0305 protein MBORA_08640</fullName>
    </recommendedName>
</protein>
<dbReference type="Pfam" id="PF09888">
    <property type="entry name" value="DUF2115"/>
    <property type="match status" value="1"/>
</dbReference>